<dbReference type="Pfam" id="PF04967">
    <property type="entry name" value="HTH_10"/>
    <property type="match status" value="1"/>
</dbReference>
<dbReference type="InterPro" id="IPR007050">
    <property type="entry name" value="HTH_bacterioopsin"/>
</dbReference>
<sequence>MSTPIKIVNFSILHEDGWSPETKKYEVIAESLNKTFNRGTFSFYLLIWGSDAKKFIEDIRNKNQILNLEVLGLTKKFGILRLEHKNTNTITSLVKRYRGIILSERISNGLEKWTVAINAKSLRKFREKLNEYGEIVNYSEKSPNEITPPPLLTEKQVEALRFALSKGYFDYPKKIRGEDIAKLLGMKTPTFVYHLRNAEKSILEFYLDNFIEDL</sequence>
<evidence type="ECO:0000259" key="1">
    <source>
        <dbReference type="Pfam" id="PF04967"/>
    </source>
</evidence>
<accession>A0AAX4L3C4</accession>
<keyword evidence="3" id="KW-1185">Reference proteome</keyword>
<dbReference type="PANTHER" id="PTHR34236:SF1">
    <property type="entry name" value="DIMETHYL SULFOXIDE REDUCTASE TRANSCRIPTIONAL ACTIVATOR"/>
    <property type="match status" value="1"/>
</dbReference>
<reference evidence="2 3" key="1">
    <citation type="submission" date="2024-02" db="EMBL/GenBank/DDBJ databases">
        <title>STSV induces naive adaptation in Sulfolobus.</title>
        <authorList>
            <person name="Xiang X."/>
            <person name="Song M."/>
        </authorList>
    </citation>
    <scope>NUCLEOTIDE SEQUENCE [LARGE SCALE GENOMIC DNA]</scope>
    <source>
        <strain evidence="2 3">RT2</strain>
    </source>
</reference>
<dbReference type="GeneID" id="89335782"/>
<organism evidence="2 3">
    <name type="scientific">Sulfolobus tengchongensis</name>
    <dbReference type="NCBI Taxonomy" id="207809"/>
    <lineage>
        <taxon>Archaea</taxon>
        <taxon>Thermoproteota</taxon>
        <taxon>Thermoprotei</taxon>
        <taxon>Sulfolobales</taxon>
        <taxon>Sulfolobaceae</taxon>
        <taxon>Sulfolobus</taxon>
    </lineage>
</organism>
<dbReference type="PANTHER" id="PTHR34236">
    <property type="entry name" value="DIMETHYL SULFOXIDE REDUCTASE TRANSCRIPTIONAL ACTIVATOR"/>
    <property type="match status" value="1"/>
</dbReference>
<name>A0AAX4L3C4_9CREN</name>
<evidence type="ECO:0000313" key="3">
    <source>
        <dbReference type="Proteomes" id="UP001432202"/>
    </source>
</evidence>
<dbReference type="AlphaFoldDB" id="A0AAX4L3C4"/>
<dbReference type="EMBL" id="CP146016">
    <property type="protein sequence ID" value="WWQ61137.1"/>
    <property type="molecule type" value="Genomic_DNA"/>
</dbReference>
<protein>
    <submittedName>
        <fullName evidence="2">Helix-turn-helix domain-containing protein</fullName>
    </submittedName>
</protein>
<gene>
    <name evidence="2" type="ORF">V6M85_03400</name>
</gene>
<proteinExistence type="predicted"/>
<feature type="domain" description="HTH bat-type" evidence="1">
    <location>
        <begin position="152"/>
        <end position="204"/>
    </location>
</feature>
<evidence type="ECO:0000313" key="2">
    <source>
        <dbReference type="EMBL" id="WWQ61137.1"/>
    </source>
</evidence>
<dbReference type="RefSeq" id="WP_338602992.1">
    <property type="nucleotide sequence ID" value="NZ_CP146016.1"/>
</dbReference>
<dbReference type="Proteomes" id="UP001432202">
    <property type="component" value="Chromosome"/>
</dbReference>